<dbReference type="InterPro" id="IPR020904">
    <property type="entry name" value="Sc_DH/Rdtase_CS"/>
</dbReference>
<dbReference type="InterPro" id="IPR002347">
    <property type="entry name" value="SDR_fam"/>
</dbReference>
<protein>
    <submittedName>
        <fullName evidence="6">Unannotated protein</fullName>
    </submittedName>
</protein>
<dbReference type="AlphaFoldDB" id="A0A6J7GVG3"/>
<dbReference type="EMBL" id="CAFBMG010000104">
    <property type="protein sequence ID" value="CAB4908273.1"/>
    <property type="molecule type" value="Genomic_DNA"/>
</dbReference>
<dbReference type="PANTHER" id="PTHR45024:SF2">
    <property type="entry name" value="SCP2 DOMAIN-CONTAINING PROTEIN"/>
    <property type="match status" value="1"/>
</dbReference>
<evidence type="ECO:0000313" key="5">
    <source>
        <dbReference type="EMBL" id="CAB4756419.1"/>
    </source>
</evidence>
<dbReference type="SUPFAM" id="SSF51735">
    <property type="entry name" value="NAD(P)-binding Rossmann-fold domains"/>
    <property type="match status" value="1"/>
</dbReference>
<name>A0A6J7GVG3_9ZZZZ</name>
<dbReference type="PRINTS" id="PR00080">
    <property type="entry name" value="SDRFAMILY"/>
</dbReference>
<gene>
    <name evidence="4" type="ORF">UFOPK1358_01525</name>
    <name evidence="5" type="ORF">UFOPK2766_01942</name>
    <name evidence="6" type="ORF">UFOPK3519_01244</name>
</gene>
<comment type="similarity">
    <text evidence="1">Belongs to the short-chain dehydrogenases/reductases (SDR) family.</text>
</comment>
<dbReference type="InterPro" id="IPR036291">
    <property type="entry name" value="NAD(P)-bd_dom_sf"/>
</dbReference>
<dbReference type="EMBL" id="CAEZYU010000115">
    <property type="protein sequence ID" value="CAB4756419.1"/>
    <property type="molecule type" value="Genomic_DNA"/>
</dbReference>
<dbReference type="EMBL" id="CAEZSF010000174">
    <property type="protein sequence ID" value="CAB4549470.1"/>
    <property type="molecule type" value="Genomic_DNA"/>
</dbReference>
<dbReference type="PRINTS" id="PR00081">
    <property type="entry name" value="GDHRDH"/>
</dbReference>
<dbReference type="Pfam" id="PF00106">
    <property type="entry name" value="adh_short"/>
    <property type="match status" value="1"/>
</dbReference>
<evidence type="ECO:0000256" key="2">
    <source>
        <dbReference type="ARBA" id="ARBA00023002"/>
    </source>
</evidence>
<reference evidence="6" key="1">
    <citation type="submission" date="2020-05" db="EMBL/GenBank/DDBJ databases">
        <authorList>
            <person name="Chiriac C."/>
            <person name="Salcher M."/>
            <person name="Ghai R."/>
            <person name="Kavagutti S V."/>
        </authorList>
    </citation>
    <scope>NUCLEOTIDE SEQUENCE</scope>
</reference>
<organism evidence="6">
    <name type="scientific">freshwater metagenome</name>
    <dbReference type="NCBI Taxonomy" id="449393"/>
    <lineage>
        <taxon>unclassified sequences</taxon>
        <taxon>metagenomes</taxon>
        <taxon>ecological metagenomes</taxon>
    </lineage>
</organism>
<dbReference type="PANTHER" id="PTHR45024">
    <property type="entry name" value="DEHYDROGENASES, SHORT CHAIN"/>
    <property type="match status" value="1"/>
</dbReference>
<dbReference type="SMART" id="SM00822">
    <property type="entry name" value="PKS_KR"/>
    <property type="match status" value="1"/>
</dbReference>
<sequence length="298" mass="31075">MADLGFDGQVAIITGAGGGLGKSHALELARRGARIVVNDLGGSVNGVGDNSSAAQLVVDEIIAAGGEAVANHDSVATPEGGQAIVQTAVDAFGTVDIVINNAGILKDKTFHNLTPELLEPVIAVHLLGAFYVTQPAWLIMREKGYGRVVNTSSNSGLLGNFGQSNYGAAKLGIVGFTRVLANEGKSKGIKVNAIAPVAKTRMTEDLLGPLGDKLEPAEVTPTVVYLAHEECPVSGEVYSVAGGVVARYFIGLTPGWYGEGHSVEDVRDHFDEIRDETGYIVPEDPSGELQKLLKTLSS</sequence>
<dbReference type="CDD" id="cd05353">
    <property type="entry name" value="hydroxyacyl-CoA-like_DH_SDR_c-like"/>
    <property type="match status" value="1"/>
</dbReference>
<accession>A0A6J7GVG3</accession>
<feature type="domain" description="Ketoreductase" evidence="3">
    <location>
        <begin position="9"/>
        <end position="200"/>
    </location>
</feature>
<dbReference type="GO" id="GO:0016491">
    <property type="term" value="F:oxidoreductase activity"/>
    <property type="evidence" value="ECO:0007669"/>
    <property type="project" value="UniProtKB-KW"/>
</dbReference>
<evidence type="ECO:0000313" key="4">
    <source>
        <dbReference type="EMBL" id="CAB4549470.1"/>
    </source>
</evidence>
<dbReference type="InterPro" id="IPR057326">
    <property type="entry name" value="KR_dom"/>
</dbReference>
<dbReference type="Gene3D" id="3.40.50.720">
    <property type="entry name" value="NAD(P)-binding Rossmann-like Domain"/>
    <property type="match status" value="1"/>
</dbReference>
<proteinExistence type="inferred from homology"/>
<dbReference type="InterPro" id="IPR051687">
    <property type="entry name" value="Peroxisomal_Beta-Oxidation"/>
</dbReference>
<dbReference type="PROSITE" id="PS00061">
    <property type="entry name" value="ADH_SHORT"/>
    <property type="match status" value="1"/>
</dbReference>
<evidence type="ECO:0000256" key="1">
    <source>
        <dbReference type="ARBA" id="ARBA00006484"/>
    </source>
</evidence>
<evidence type="ECO:0000259" key="3">
    <source>
        <dbReference type="SMART" id="SM00822"/>
    </source>
</evidence>
<evidence type="ECO:0000313" key="6">
    <source>
        <dbReference type="EMBL" id="CAB4908273.1"/>
    </source>
</evidence>
<keyword evidence="2" id="KW-0560">Oxidoreductase</keyword>